<gene>
    <name evidence="1" type="ORF">Pla163_20490</name>
</gene>
<evidence type="ECO:0000313" key="1">
    <source>
        <dbReference type="EMBL" id="QDU84929.1"/>
    </source>
</evidence>
<dbReference type="EMBL" id="CP036290">
    <property type="protein sequence ID" value="QDU84929.1"/>
    <property type="molecule type" value="Genomic_DNA"/>
</dbReference>
<dbReference type="Proteomes" id="UP000319342">
    <property type="component" value="Chromosome"/>
</dbReference>
<dbReference type="RefSeq" id="WP_145187333.1">
    <property type="nucleotide sequence ID" value="NZ_CP036290.1"/>
</dbReference>
<protein>
    <recommendedName>
        <fullName evidence="3">Tetratricopeptide repeat protein</fullName>
    </recommendedName>
</protein>
<keyword evidence="2" id="KW-1185">Reference proteome</keyword>
<accession>A0A518D0C8</accession>
<sequence length="1355" mass="148300">MRRLPWILLVAVIGLAVVLLRHVSGNVGMGAAELLASAREEVAAEGGAAQTGLVLRKLGTALDLARANDDRELTEAILVERAKLLRARGAYPASRQDYEALLALEPKDPIPYRAALLELDVAAGNWERAIETSTEFLAERSNDWRALTVLGRACDEGADEKFEEVDGRLRAVLTEAAYERASILVAQVLNLPVGSPEQVRAYDDLISVFTDDGVLLPGGFDEQLTTIAELHARARAAHAASAGMGFNSYAAASLVKSLLRARLFEQAAFMAEYALEQRAYVASNVEFVRLALDLMLSTGRVTEAGAFAERWYIDRGTGYIDMFTYKELGRALYAGQRWETLLLLGRQYHELAPRGPFVREHRDAASFYVGMASWELGDTETCERYLSNLRAPEAVLSIPGGFTAAFKILAQLARESGRTNDELALLLWMCQRDPVAAGDSWLRAADLQDRVEGDVEAALVTLTNGIRAHPERAAEWFVRWREMAQVAFDRRGRNIGVIAADVADGRIAPNELLITQSDTVLLIEHLLETKRASTARYMSILLSTELENFAPLVAIQMRACQAIGRLDEARDHAVRLLAWGYASDDVDSFLRREWSRGEVSAERVHDVIRGASTELATLFFLSGLLEQGEPERALVELSRWRRAHPDARGSALVELGARALLDLDRPAEAWDELLTLEPDSGAYANSVELHARALMGAPTQERFEILRERLSAIESLDVARRVTLARVLLAGGRPAWSLELLDGLRSSEVAVNAELFDVRALASMALGRTAEGFEFLERSRAFGDEEHVTLLELLFTAGTGDDDARAEIANEVELRSRPAIERCALAILRDDPILMRALLPTKPPARVDRLMWSALARIADPTTDPLPELALEPVVAAEFERAFGGPITEREPQYRFAAAILAAGSEQLTPWLGFTLGRLDAREGLWQGYFAWRLARVRASEDRALRAGLDLVGSFPGLDDVWFELANAARRRPTAPAVLASLESWFLRPVATFADPAEPPSLVRIARALALASTGRAPEAAEEALAASGPEVDHPLVQLIAARLARDVERHAPARERYVRALETTPESGAPAVLAEYLGYLDELVGSGVIHAREQAETIVGLGSLYPSDQALAAHRALSVVSLWRATSTDAGLTEQREGLVSIRSELEALLTDRLRRSGQPLERGAAEVWAKALALLDPDAGADLIANELERGPTRVDLWIHHLDLLEAAARLDEADELSARLSSTLAAPRMTLWRARFVMRHRAADGGAEEARALLEFAPPGFSGSAETRLRLAMLDGDEAEARRWATELWSAQATTPDAARSAELVARVLLTLDEPEDRRVAQDVIQAGLASHASLVESTLLGLLAPLAGLSR</sequence>
<reference evidence="1 2" key="1">
    <citation type="submission" date="2019-02" db="EMBL/GenBank/DDBJ databases">
        <title>Deep-cultivation of Planctomycetes and their phenomic and genomic characterization uncovers novel biology.</title>
        <authorList>
            <person name="Wiegand S."/>
            <person name="Jogler M."/>
            <person name="Boedeker C."/>
            <person name="Pinto D."/>
            <person name="Vollmers J."/>
            <person name="Rivas-Marin E."/>
            <person name="Kohn T."/>
            <person name="Peeters S.H."/>
            <person name="Heuer A."/>
            <person name="Rast P."/>
            <person name="Oberbeckmann S."/>
            <person name="Bunk B."/>
            <person name="Jeske O."/>
            <person name="Meyerdierks A."/>
            <person name="Storesund J.E."/>
            <person name="Kallscheuer N."/>
            <person name="Luecker S."/>
            <person name="Lage O.M."/>
            <person name="Pohl T."/>
            <person name="Merkel B.J."/>
            <person name="Hornburger P."/>
            <person name="Mueller R.-W."/>
            <person name="Bruemmer F."/>
            <person name="Labrenz M."/>
            <person name="Spormann A.M."/>
            <person name="Op den Camp H."/>
            <person name="Overmann J."/>
            <person name="Amann R."/>
            <person name="Jetten M.S.M."/>
            <person name="Mascher T."/>
            <person name="Medema M.H."/>
            <person name="Devos D.P."/>
            <person name="Kaster A.-K."/>
            <person name="Ovreas L."/>
            <person name="Rohde M."/>
            <person name="Galperin M.Y."/>
            <person name="Jogler C."/>
        </authorList>
    </citation>
    <scope>NUCLEOTIDE SEQUENCE [LARGE SCALE GENOMIC DNA]</scope>
    <source>
        <strain evidence="1 2">Pla163</strain>
    </source>
</reference>
<evidence type="ECO:0000313" key="2">
    <source>
        <dbReference type="Proteomes" id="UP000319342"/>
    </source>
</evidence>
<dbReference type="SUPFAM" id="SSF48452">
    <property type="entry name" value="TPR-like"/>
    <property type="match status" value="1"/>
</dbReference>
<name>A0A518D0C8_9BACT</name>
<organism evidence="1 2">
    <name type="scientific">Rohdeia mirabilis</name>
    <dbReference type="NCBI Taxonomy" id="2528008"/>
    <lineage>
        <taxon>Bacteria</taxon>
        <taxon>Pseudomonadati</taxon>
        <taxon>Planctomycetota</taxon>
        <taxon>Planctomycetia</taxon>
        <taxon>Planctomycetia incertae sedis</taxon>
        <taxon>Rohdeia</taxon>
    </lineage>
</organism>
<proteinExistence type="predicted"/>
<dbReference type="Gene3D" id="1.25.40.10">
    <property type="entry name" value="Tetratricopeptide repeat domain"/>
    <property type="match status" value="1"/>
</dbReference>
<evidence type="ECO:0008006" key="3">
    <source>
        <dbReference type="Google" id="ProtNLM"/>
    </source>
</evidence>
<dbReference type="InterPro" id="IPR011990">
    <property type="entry name" value="TPR-like_helical_dom_sf"/>
</dbReference>